<organism evidence="1 2">
    <name type="scientific">Eumeta variegata</name>
    <name type="common">Bagworm moth</name>
    <name type="synonym">Eumeta japonica</name>
    <dbReference type="NCBI Taxonomy" id="151549"/>
    <lineage>
        <taxon>Eukaryota</taxon>
        <taxon>Metazoa</taxon>
        <taxon>Ecdysozoa</taxon>
        <taxon>Arthropoda</taxon>
        <taxon>Hexapoda</taxon>
        <taxon>Insecta</taxon>
        <taxon>Pterygota</taxon>
        <taxon>Neoptera</taxon>
        <taxon>Endopterygota</taxon>
        <taxon>Lepidoptera</taxon>
        <taxon>Glossata</taxon>
        <taxon>Ditrysia</taxon>
        <taxon>Tineoidea</taxon>
        <taxon>Psychidae</taxon>
        <taxon>Oiketicinae</taxon>
        <taxon>Eumeta</taxon>
    </lineage>
</organism>
<accession>A0A4C1XAP9</accession>
<reference evidence="1 2" key="1">
    <citation type="journal article" date="2019" name="Commun. Biol.">
        <title>The bagworm genome reveals a unique fibroin gene that provides high tensile strength.</title>
        <authorList>
            <person name="Kono N."/>
            <person name="Nakamura H."/>
            <person name="Ohtoshi R."/>
            <person name="Tomita M."/>
            <person name="Numata K."/>
            <person name="Arakawa K."/>
        </authorList>
    </citation>
    <scope>NUCLEOTIDE SEQUENCE [LARGE SCALE GENOMIC DNA]</scope>
</reference>
<gene>
    <name evidence="1" type="ORF">EVAR_26775_1</name>
</gene>
<evidence type="ECO:0000313" key="1">
    <source>
        <dbReference type="EMBL" id="GBP60876.1"/>
    </source>
</evidence>
<dbReference type="EMBL" id="BGZK01000798">
    <property type="protein sequence ID" value="GBP60876.1"/>
    <property type="molecule type" value="Genomic_DNA"/>
</dbReference>
<proteinExistence type="predicted"/>
<evidence type="ECO:0000313" key="2">
    <source>
        <dbReference type="Proteomes" id="UP000299102"/>
    </source>
</evidence>
<dbReference type="AlphaFoldDB" id="A0A4C1XAP9"/>
<name>A0A4C1XAP9_EUMVA</name>
<sequence>MESLKQRALWNYSFLTFHLISITAYGTRTRSAALGRARGASAAAGPVWLRRYGGRSFVARQRDLYAFRRLSYIDLPFIRHRLEINPRNCELVMFV</sequence>
<keyword evidence="2" id="KW-1185">Reference proteome</keyword>
<dbReference type="Proteomes" id="UP000299102">
    <property type="component" value="Unassembled WGS sequence"/>
</dbReference>
<protein>
    <submittedName>
        <fullName evidence="1">Uncharacterized protein</fullName>
    </submittedName>
</protein>
<comment type="caution">
    <text evidence="1">The sequence shown here is derived from an EMBL/GenBank/DDBJ whole genome shotgun (WGS) entry which is preliminary data.</text>
</comment>